<evidence type="ECO:0000256" key="4">
    <source>
        <dbReference type="ARBA" id="ARBA00022853"/>
    </source>
</evidence>
<feature type="compositionally biased region" description="Polar residues" evidence="5">
    <location>
        <begin position="711"/>
        <end position="726"/>
    </location>
</feature>
<feature type="region of interest" description="Disordered" evidence="5">
    <location>
        <begin position="98"/>
        <end position="177"/>
    </location>
</feature>
<dbReference type="Pfam" id="PF20826">
    <property type="entry name" value="PHD_5"/>
    <property type="match status" value="1"/>
</dbReference>
<keyword evidence="4" id="KW-0156">Chromatin regulator</keyword>
<feature type="compositionally biased region" description="Polar residues" evidence="5">
    <location>
        <begin position="442"/>
        <end position="451"/>
    </location>
</feature>
<keyword evidence="2" id="KW-0863">Zinc-finger</keyword>
<feature type="region of interest" description="Disordered" evidence="5">
    <location>
        <begin position="1"/>
        <end position="35"/>
    </location>
</feature>
<dbReference type="Gene3D" id="3.30.40.10">
    <property type="entry name" value="Zinc/RING finger domain, C3HC4 (zinc finger)"/>
    <property type="match status" value="1"/>
</dbReference>
<dbReference type="GO" id="GO:0006325">
    <property type="term" value="P:chromatin organization"/>
    <property type="evidence" value="ECO:0007669"/>
    <property type="project" value="UniProtKB-KW"/>
</dbReference>
<name>A0A9W4UL95_9PLEO</name>
<proteinExistence type="predicted"/>
<dbReference type="AlphaFoldDB" id="A0A9W4UL95"/>
<dbReference type="InterPro" id="IPR001965">
    <property type="entry name" value="Znf_PHD"/>
</dbReference>
<evidence type="ECO:0000256" key="1">
    <source>
        <dbReference type="ARBA" id="ARBA00022723"/>
    </source>
</evidence>
<feature type="compositionally biased region" description="Low complexity" evidence="5">
    <location>
        <begin position="159"/>
        <end position="172"/>
    </location>
</feature>
<dbReference type="InterPro" id="IPR013083">
    <property type="entry name" value="Znf_RING/FYVE/PHD"/>
</dbReference>
<keyword evidence="1" id="KW-0479">Metal-binding</keyword>
<feature type="domain" description="Zinc finger PHD-type" evidence="6">
    <location>
        <begin position="730"/>
        <end position="774"/>
    </location>
</feature>
<organism evidence="7 8">
    <name type="scientific">Periconia digitata</name>
    <dbReference type="NCBI Taxonomy" id="1303443"/>
    <lineage>
        <taxon>Eukaryota</taxon>
        <taxon>Fungi</taxon>
        <taxon>Dikarya</taxon>
        <taxon>Ascomycota</taxon>
        <taxon>Pezizomycotina</taxon>
        <taxon>Dothideomycetes</taxon>
        <taxon>Pleosporomycetidae</taxon>
        <taxon>Pleosporales</taxon>
        <taxon>Massarineae</taxon>
        <taxon>Periconiaceae</taxon>
        <taxon>Periconia</taxon>
    </lineage>
</organism>
<feature type="compositionally biased region" description="Polar residues" evidence="5">
    <location>
        <begin position="592"/>
        <end position="608"/>
    </location>
</feature>
<evidence type="ECO:0000313" key="7">
    <source>
        <dbReference type="EMBL" id="CAI6336313.1"/>
    </source>
</evidence>
<dbReference type="PANTHER" id="PTHR46462:SF3">
    <property type="entry name" value="UPSET, ISOFORM A"/>
    <property type="match status" value="1"/>
</dbReference>
<protein>
    <recommendedName>
        <fullName evidence="6">Zinc finger PHD-type domain-containing protein</fullName>
    </recommendedName>
</protein>
<dbReference type="GO" id="GO:0034967">
    <property type="term" value="C:Set3 complex"/>
    <property type="evidence" value="ECO:0007669"/>
    <property type="project" value="TreeGrafter"/>
</dbReference>
<feature type="region of interest" description="Disordered" evidence="5">
    <location>
        <begin position="702"/>
        <end position="726"/>
    </location>
</feature>
<evidence type="ECO:0000259" key="6">
    <source>
        <dbReference type="SMART" id="SM00249"/>
    </source>
</evidence>
<feature type="compositionally biased region" description="Basic and acidic residues" evidence="5">
    <location>
        <begin position="407"/>
        <end position="420"/>
    </location>
</feature>
<evidence type="ECO:0000313" key="8">
    <source>
        <dbReference type="Proteomes" id="UP001152607"/>
    </source>
</evidence>
<dbReference type="GO" id="GO:0006355">
    <property type="term" value="P:regulation of DNA-templated transcription"/>
    <property type="evidence" value="ECO:0007669"/>
    <property type="project" value="TreeGrafter"/>
</dbReference>
<dbReference type="PROSITE" id="PS01359">
    <property type="entry name" value="ZF_PHD_1"/>
    <property type="match status" value="1"/>
</dbReference>
<dbReference type="OrthoDB" id="436852at2759"/>
<dbReference type="Proteomes" id="UP001152607">
    <property type="component" value="Unassembled WGS sequence"/>
</dbReference>
<dbReference type="EMBL" id="CAOQHR010000006">
    <property type="protein sequence ID" value="CAI6336313.1"/>
    <property type="molecule type" value="Genomic_DNA"/>
</dbReference>
<feature type="region of interest" description="Disordered" evidence="5">
    <location>
        <begin position="407"/>
        <end position="646"/>
    </location>
</feature>
<dbReference type="PANTHER" id="PTHR46462">
    <property type="entry name" value="UPSET, ISOFORM A"/>
    <property type="match status" value="1"/>
</dbReference>
<feature type="compositionally biased region" description="Basic and acidic residues" evidence="5">
    <location>
        <begin position="575"/>
        <end position="589"/>
    </location>
</feature>
<feature type="compositionally biased region" description="Basic and acidic residues" evidence="5">
    <location>
        <begin position="493"/>
        <end position="512"/>
    </location>
</feature>
<feature type="compositionally biased region" description="Polar residues" evidence="5">
    <location>
        <begin position="556"/>
        <end position="565"/>
    </location>
</feature>
<evidence type="ECO:0000256" key="3">
    <source>
        <dbReference type="ARBA" id="ARBA00022833"/>
    </source>
</evidence>
<dbReference type="GO" id="GO:0008270">
    <property type="term" value="F:zinc ion binding"/>
    <property type="evidence" value="ECO:0007669"/>
    <property type="project" value="UniProtKB-KW"/>
</dbReference>
<comment type="caution">
    <text evidence="7">The sequence shown here is derived from an EMBL/GenBank/DDBJ whole genome shotgun (WGS) entry which is preliminary data.</text>
</comment>
<dbReference type="SMART" id="SM00249">
    <property type="entry name" value="PHD"/>
    <property type="match status" value="1"/>
</dbReference>
<dbReference type="SUPFAM" id="SSF57903">
    <property type="entry name" value="FYVE/PHD zinc finger"/>
    <property type="match status" value="1"/>
</dbReference>
<feature type="compositionally biased region" description="Acidic residues" evidence="5">
    <location>
        <begin position="545"/>
        <end position="555"/>
    </location>
</feature>
<gene>
    <name evidence="7" type="ORF">PDIGIT_LOCUS9409</name>
</gene>
<sequence>MSLDQQLDGCTDWHFPSPTSTPKSLTFPDPSSLKTPKTEAFPPSYFLDAWATPNVNAGQQTPAQTPCFTLSTPSTSYSPQVRTPEDPEFHVNHFIGPSLALPPVEPARRLSSSPDPHRLKHAIFDSGDSHALRPRPLSMDTSQMQTPPPTRHATSRRSLQLQQQQQQQQQQQNDSNDTIVVATPRNNTIAVATPRNDTIAVATPRNDTIAVATPSNDTIVVATPRTVIHRTPAQMPSMDDGLFGQTPMGFTALQFSPDMTHDFSNTGPMSAPLLLPQSRLFWDQPNSGTHMDVDVPLTHDLFGPTPHKMEGSLDWANFQNTPTANNTLNSQSFQALHDMTSQSGPMDSFAFSSAYGDDSGSGSFMSTAGGVDPNMLFSFSSQGPSASFDTSLHMPSKTFANRQPYEKQLEDSLSEREAVRRSRSQHSRTSTNSSSSTAASRPNLQRSNTDSGPRKPRPVSMDSRVPGPAASYNIPRRSSPLKRQSGGSLKSIPEIRRPKTRLVIDENGRARTETIPAGMAETTGGGEPRRSSEQDLRRQYPGLWADDDSDSDDEPTTLSRNTSLNMPRRRTSKHARIDHDDLIRSDSFKMPRSSSRPSSGAFDQSSFETIRPSRRAAENPNRRFSMMDFPTSFGDGHGNQDLPMPDSPGDALGALKRVVEGRHKKTDNSAQSTLRAHNQRWAQASADFASANALYDPFSTSFSASPSNSAETGLTTPSTDRSSLSGDSVRCVCNGGDDGVTMIQCESCTKWLHMGCVGLTQNKVPPVYVCVYCTGQTPVARGGRVRGPVPAPFDSPLTHKSIFRR</sequence>
<keyword evidence="3" id="KW-0862">Zinc</keyword>
<feature type="compositionally biased region" description="Basic and acidic residues" evidence="5">
    <location>
        <begin position="527"/>
        <end position="538"/>
    </location>
</feature>
<reference evidence="7" key="1">
    <citation type="submission" date="2023-01" db="EMBL/GenBank/DDBJ databases">
        <authorList>
            <person name="Van Ghelder C."/>
            <person name="Rancurel C."/>
        </authorList>
    </citation>
    <scope>NUCLEOTIDE SEQUENCE</scope>
    <source>
        <strain evidence="7">CNCM I-4278</strain>
    </source>
</reference>
<dbReference type="GO" id="GO:0070210">
    <property type="term" value="C:Rpd3L-Expanded complex"/>
    <property type="evidence" value="ECO:0007669"/>
    <property type="project" value="TreeGrafter"/>
</dbReference>
<feature type="compositionally biased region" description="Low complexity" evidence="5">
    <location>
        <begin position="427"/>
        <end position="441"/>
    </location>
</feature>
<keyword evidence="8" id="KW-1185">Reference proteome</keyword>
<evidence type="ECO:0000256" key="5">
    <source>
        <dbReference type="SAM" id="MobiDB-lite"/>
    </source>
</evidence>
<dbReference type="InterPro" id="IPR019786">
    <property type="entry name" value="Zinc_finger_PHD-type_CS"/>
</dbReference>
<dbReference type="InterPro" id="IPR011011">
    <property type="entry name" value="Znf_FYVE_PHD"/>
</dbReference>
<evidence type="ECO:0000256" key="2">
    <source>
        <dbReference type="ARBA" id="ARBA00022771"/>
    </source>
</evidence>
<accession>A0A9W4UL95</accession>